<dbReference type="EMBL" id="MLCO01000013">
    <property type="protein sequence ID" value="ONG58783.1"/>
    <property type="molecule type" value="Genomic_DNA"/>
</dbReference>
<evidence type="ECO:0000256" key="3">
    <source>
        <dbReference type="ARBA" id="ARBA00022692"/>
    </source>
</evidence>
<dbReference type="GO" id="GO:0005886">
    <property type="term" value="C:plasma membrane"/>
    <property type="evidence" value="ECO:0007669"/>
    <property type="project" value="UniProtKB-SubCell"/>
</dbReference>
<feature type="transmembrane region" description="Helical" evidence="6">
    <location>
        <begin position="89"/>
        <end position="113"/>
    </location>
</feature>
<gene>
    <name evidence="8" type="ORF">BKE38_02080</name>
</gene>
<dbReference type="InterPro" id="IPR000620">
    <property type="entry name" value="EamA_dom"/>
</dbReference>
<reference evidence="8 9" key="1">
    <citation type="submission" date="2016-10" db="EMBL/GenBank/DDBJ databases">
        <title>Draft Genome sequence of Roseomonas sp. strain M3.</title>
        <authorList>
            <person name="Subhash Y."/>
            <person name="Lee S."/>
        </authorList>
    </citation>
    <scope>NUCLEOTIDE SEQUENCE [LARGE SCALE GENOMIC DNA]</scope>
    <source>
        <strain evidence="8 9">M3</strain>
    </source>
</reference>
<comment type="subcellular location">
    <subcellularLocation>
        <location evidence="1">Cell membrane</location>
        <topology evidence="1">Multi-pass membrane protein</topology>
    </subcellularLocation>
</comment>
<feature type="domain" description="EamA" evidence="7">
    <location>
        <begin position="173"/>
        <end position="308"/>
    </location>
</feature>
<dbReference type="Gene3D" id="1.10.3730.20">
    <property type="match status" value="1"/>
</dbReference>
<protein>
    <submittedName>
        <fullName evidence="8">Multidrug DMT transporter permease</fullName>
    </submittedName>
</protein>
<feature type="transmembrane region" description="Helical" evidence="6">
    <location>
        <begin position="204"/>
        <end position="223"/>
    </location>
</feature>
<dbReference type="Pfam" id="PF00892">
    <property type="entry name" value="EamA"/>
    <property type="match status" value="2"/>
</dbReference>
<name>A0A1V2H8H3_9PROT</name>
<feature type="transmembrane region" description="Helical" evidence="6">
    <location>
        <begin position="27"/>
        <end position="46"/>
    </location>
</feature>
<evidence type="ECO:0000256" key="1">
    <source>
        <dbReference type="ARBA" id="ARBA00004651"/>
    </source>
</evidence>
<feature type="domain" description="EamA" evidence="7">
    <location>
        <begin position="27"/>
        <end position="160"/>
    </location>
</feature>
<dbReference type="Proteomes" id="UP000188879">
    <property type="component" value="Unassembled WGS sequence"/>
</dbReference>
<evidence type="ECO:0000313" key="9">
    <source>
        <dbReference type="Proteomes" id="UP000188879"/>
    </source>
</evidence>
<feature type="transmembrane region" description="Helical" evidence="6">
    <location>
        <begin position="235"/>
        <end position="254"/>
    </location>
</feature>
<keyword evidence="9" id="KW-1185">Reference proteome</keyword>
<feature type="transmembrane region" description="Helical" evidence="6">
    <location>
        <begin position="291"/>
        <end position="308"/>
    </location>
</feature>
<comment type="caution">
    <text evidence="8">The sequence shown here is derived from an EMBL/GenBank/DDBJ whole genome shotgun (WGS) entry which is preliminary data.</text>
</comment>
<feature type="transmembrane region" description="Helical" evidence="6">
    <location>
        <begin position="266"/>
        <end position="285"/>
    </location>
</feature>
<dbReference type="InterPro" id="IPR050638">
    <property type="entry name" value="AA-Vitamin_Transporters"/>
</dbReference>
<proteinExistence type="predicted"/>
<feature type="transmembrane region" description="Helical" evidence="6">
    <location>
        <begin position="144"/>
        <end position="162"/>
    </location>
</feature>
<keyword evidence="5 6" id="KW-0472">Membrane</keyword>
<keyword evidence="4 6" id="KW-1133">Transmembrane helix</keyword>
<feature type="transmembrane region" description="Helical" evidence="6">
    <location>
        <begin position="174"/>
        <end position="192"/>
    </location>
</feature>
<organism evidence="8 9">
    <name type="scientific">Teichococcus deserti</name>
    <dbReference type="NCBI Taxonomy" id="1817963"/>
    <lineage>
        <taxon>Bacteria</taxon>
        <taxon>Pseudomonadati</taxon>
        <taxon>Pseudomonadota</taxon>
        <taxon>Alphaproteobacteria</taxon>
        <taxon>Acetobacterales</taxon>
        <taxon>Roseomonadaceae</taxon>
        <taxon>Roseomonas</taxon>
    </lineage>
</organism>
<feature type="transmembrane region" description="Helical" evidence="6">
    <location>
        <begin position="58"/>
        <end position="77"/>
    </location>
</feature>
<evidence type="ECO:0000256" key="4">
    <source>
        <dbReference type="ARBA" id="ARBA00022989"/>
    </source>
</evidence>
<evidence type="ECO:0000256" key="5">
    <source>
        <dbReference type="ARBA" id="ARBA00023136"/>
    </source>
</evidence>
<feature type="transmembrane region" description="Helical" evidence="6">
    <location>
        <begin position="119"/>
        <end position="137"/>
    </location>
</feature>
<evidence type="ECO:0000313" key="8">
    <source>
        <dbReference type="EMBL" id="ONG58783.1"/>
    </source>
</evidence>
<keyword evidence="2" id="KW-1003">Cell membrane</keyword>
<keyword evidence="3 6" id="KW-0812">Transmembrane</keyword>
<dbReference type="SUPFAM" id="SSF103481">
    <property type="entry name" value="Multidrug resistance efflux transporter EmrE"/>
    <property type="match status" value="2"/>
</dbReference>
<dbReference type="AlphaFoldDB" id="A0A1V2H8H3"/>
<accession>A0A1V2H8H3</accession>
<evidence type="ECO:0000256" key="2">
    <source>
        <dbReference type="ARBA" id="ARBA00022475"/>
    </source>
</evidence>
<dbReference type="PANTHER" id="PTHR32322">
    <property type="entry name" value="INNER MEMBRANE TRANSPORTER"/>
    <property type="match status" value="1"/>
</dbReference>
<sequence length="310" mass="31999">MWRASSASWRARSPTISIDAAAAGRRIGIACLVFTATGWGMTWPVLKTVMQELPALTARGLGGVIATLGLALAALALRQPLSVPRSERPALLLAALLNYAAWMGFSTLGLRILSAGEGALVAYTMPVWAALLAWPVLGERPTLARLAALGMGMAGVAVLMSGQSLSAGLEKLPGVLLVLAAALCFALGAVLSKRRPLVLHPLTSVVWQVGIGSLPILAGAALLERPDWGQVSALSWSGVAYMGAVPLSLCYLTWFAALRRLPAGTAAMGTLLTPIVGMLASAALLGEPLGWRQATALTLTLGGVVLALRG</sequence>
<evidence type="ECO:0000256" key="6">
    <source>
        <dbReference type="SAM" id="Phobius"/>
    </source>
</evidence>
<dbReference type="InterPro" id="IPR037185">
    <property type="entry name" value="EmrE-like"/>
</dbReference>
<dbReference type="PANTHER" id="PTHR32322:SF18">
    <property type="entry name" value="S-ADENOSYLMETHIONINE_S-ADENOSYLHOMOCYSTEINE TRANSPORTER"/>
    <property type="match status" value="1"/>
</dbReference>
<evidence type="ECO:0000259" key="7">
    <source>
        <dbReference type="Pfam" id="PF00892"/>
    </source>
</evidence>